<dbReference type="Gene3D" id="3.30.450.20">
    <property type="entry name" value="PAS domain"/>
    <property type="match status" value="1"/>
</dbReference>
<keyword evidence="8" id="KW-0472">Membrane</keyword>
<feature type="transmembrane region" description="Helical" evidence="8">
    <location>
        <begin position="284"/>
        <end position="307"/>
    </location>
</feature>
<keyword evidence="8" id="KW-0812">Transmembrane</keyword>
<feature type="modified residue" description="4-aspartylphosphate" evidence="7">
    <location>
        <position position="770"/>
    </location>
</feature>
<dbReference type="Gene3D" id="1.10.287.130">
    <property type="match status" value="1"/>
</dbReference>
<evidence type="ECO:0000259" key="10">
    <source>
        <dbReference type="PROSITE" id="PS50110"/>
    </source>
</evidence>
<accession>A0A0M6Y8Y5</accession>
<dbReference type="InterPro" id="IPR001789">
    <property type="entry name" value="Sig_transdc_resp-reg_receiver"/>
</dbReference>
<dbReference type="InterPro" id="IPR036097">
    <property type="entry name" value="HisK_dim/P_sf"/>
</dbReference>
<dbReference type="InterPro" id="IPR004358">
    <property type="entry name" value="Sig_transdc_His_kin-like_C"/>
</dbReference>
<dbReference type="PROSITE" id="PS50110">
    <property type="entry name" value="RESPONSE_REGULATORY"/>
    <property type="match status" value="1"/>
</dbReference>
<dbReference type="InterPro" id="IPR011006">
    <property type="entry name" value="CheY-like_superfamily"/>
</dbReference>
<evidence type="ECO:0000256" key="5">
    <source>
        <dbReference type="ARBA" id="ARBA00022679"/>
    </source>
</evidence>
<keyword evidence="13" id="KW-1185">Reference proteome</keyword>
<keyword evidence="8" id="KW-1133">Transmembrane helix</keyword>
<comment type="catalytic activity">
    <reaction evidence="1">
        <text>ATP + protein L-histidine = ADP + protein N-phospho-L-histidine.</text>
        <dbReference type="EC" id="2.7.13.3"/>
    </reaction>
</comment>
<keyword evidence="5" id="KW-0808">Transferase</keyword>
<evidence type="ECO:0000259" key="9">
    <source>
        <dbReference type="PROSITE" id="PS50109"/>
    </source>
</evidence>
<dbReference type="Pfam" id="PF00512">
    <property type="entry name" value="HisKA"/>
    <property type="match status" value="1"/>
</dbReference>
<dbReference type="PANTHER" id="PTHR43065">
    <property type="entry name" value="SENSOR HISTIDINE KINASE"/>
    <property type="match status" value="1"/>
</dbReference>
<dbReference type="SMART" id="SM00388">
    <property type="entry name" value="HisKA"/>
    <property type="match status" value="1"/>
</dbReference>
<organism evidence="12 13">
    <name type="scientific">Roseibium aggregatum</name>
    <dbReference type="NCBI Taxonomy" id="187304"/>
    <lineage>
        <taxon>Bacteria</taxon>
        <taxon>Pseudomonadati</taxon>
        <taxon>Pseudomonadota</taxon>
        <taxon>Alphaproteobacteria</taxon>
        <taxon>Hyphomicrobiales</taxon>
        <taxon>Stappiaceae</taxon>
        <taxon>Roseibium</taxon>
    </lineage>
</organism>
<dbReference type="PRINTS" id="PR00344">
    <property type="entry name" value="BCTRLSENSOR"/>
</dbReference>
<dbReference type="InterPro" id="IPR003660">
    <property type="entry name" value="HAMP_dom"/>
</dbReference>
<evidence type="ECO:0000256" key="8">
    <source>
        <dbReference type="SAM" id="Phobius"/>
    </source>
</evidence>
<dbReference type="EC" id="2.7.13.3" evidence="3"/>
<dbReference type="SUPFAM" id="SSF52172">
    <property type="entry name" value="CheY-like"/>
    <property type="match status" value="1"/>
</dbReference>
<dbReference type="Pfam" id="PF00672">
    <property type="entry name" value="HAMP"/>
    <property type="match status" value="1"/>
</dbReference>
<dbReference type="SUPFAM" id="SSF47384">
    <property type="entry name" value="Homodimeric domain of signal transducing histidine kinase"/>
    <property type="match status" value="1"/>
</dbReference>
<dbReference type="OrthoDB" id="9796100at2"/>
<proteinExistence type="predicted"/>
<feature type="domain" description="Response regulatory" evidence="10">
    <location>
        <begin position="720"/>
        <end position="836"/>
    </location>
</feature>
<dbReference type="AlphaFoldDB" id="A0A0M6Y8Y5"/>
<dbReference type="PANTHER" id="PTHR43065:SF42">
    <property type="entry name" value="TWO-COMPONENT SENSOR PPRA"/>
    <property type="match status" value="1"/>
</dbReference>
<dbReference type="CDD" id="cd00156">
    <property type="entry name" value="REC"/>
    <property type="match status" value="1"/>
</dbReference>
<reference evidence="13" key="1">
    <citation type="submission" date="2015-07" db="EMBL/GenBank/DDBJ databases">
        <authorList>
            <person name="Rodrigo-Torres Lidia"/>
            <person name="Arahal R.David."/>
        </authorList>
    </citation>
    <scope>NUCLEOTIDE SEQUENCE [LARGE SCALE GENOMIC DNA]</scope>
    <source>
        <strain evidence="13">CECT 4801</strain>
    </source>
</reference>
<dbReference type="GO" id="GO:0000155">
    <property type="term" value="F:phosphorelay sensor kinase activity"/>
    <property type="evidence" value="ECO:0007669"/>
    <property type="project" value="InterPro"/>
</dbReference>
<dbReference type="InterPro" id="IPR036890">
    <property type="entry name" value="HATPase_C_sf"/>
</dbReference>
<dbReference type="Pfam" id="PF12860">
    <property type="entry name" value="PAS_7"/>
    <property type="match status" value="1"/>
</dbReference>
<comment type="subcellular location">
    <subcellularLocation>
        <location evidence="2">Membrane</location>
    </subcellularLocation>
</comment>
<evidence type="ECO:0000256" key="6">
    <source>
        <dbReference type="ARBA" id="ARBA00022777"/>
    </source>
</evidence>
<evidence type="ECO:0000259" key="11">
    <source>
        <dbReference type="PROSITE" id="PS50885"/>
    </source>
</evidence>
<dbReference type="RefSeq" id="WP_055658498.1">
    <property type="nucleotide sequence ID" value="NZ_CXST01000002.1"/>
</dbReference>
<dbReference type="EMBL" id="CXST01000002">
    <property type="protein sequence ID" value="CTQ45451.1"/>
    <property type="molecule type" value="Genomic_DNA"/>
</dbReference>
<evidence type="ECO:0000256" key="1">
    <source>
        <dbReference type="ARBA" id="ARBA00000085"/>
    </source>
</evidence>
<dbReference type="Gene3D" id="3.30.565.10">
    <property type="entry name" value="Histidine kinase-like ATPase, C-terminal domain"/>
    <property type="match status" value="1"/>
</dbReference>
<dbReference type="SUPFAM" id="SSF158472">
    <property type="entry name" value="HAMP domain-like"/>
    <property type="match status" value="1"/>
</dbReference>
<dbReference type="InterPro" id="IPR003661">
    <property type="entry name" value="HisK_dim/P_dom"/>
</dbReference>
<dbReference type="CDD" id="cd06225">
    <property type="entry name" value="HAMP"/>
    <property type="match status" value="1"/>
</dbReference>
<sequence length="840" mass="91680">MSTSRLRQPSIRSLLLSSIGLLLVVVMVVGAIALITLNSAEEQLGTFHDQTLSDVSDALELSGNASKLAASAPFLMTLSPSFQLESEAERILATLDHIETLGGGDPDLIRPLARIRVAITDLARAMVPQGRNAAELALIDQDLERLQKRFRRLAQSRDQSPEDRQDWSALQQLVMAAIGALRSQELIKVGEQQSSFRRIRQDIASNAPAAVRTALAEVDDAVMRRGDLFSLRYASLAAKLDAENALFRIRTELAQVNAYALQKVTDTKLRLRDSRDKTTTSITFAKAVILVLTGISLIVAIGSALFVSRYVVRNLHQITAVMRRLAAGDLKARLPKKASSSDEIGQLSEAFRKFRSNALRLERKTREVWRRNELFITVFQNISDGVAVLSPTGQILAENDRVRELLRLERAGRGKRMTLRELLEKSPFERRANENDRAGFGEYADTTGRVLEVRQSALPDGGSVWLFSETTERKRIDERLEEIRRVESLGKVTGEVAHDFGNILSTISGNLHMLEGELSPKASVLKARINDAVELGVSLIERLLAFARKQHLAPIETDIAVIAEGMEDLLSMALPETVTLTIRCDEGPMHARIDPGQLESAILNLCVNAGQAIEDEGHIEIAVTRQTDGTISLSVQDDGCGMDADTLRQAAEPFFSARANGEGTGLGLSMVHGFAHQSGGTIHIASQPGHGTCVTLTFPQQPGGPTAHSVETVAGNGIGNALVVDDDRRSAAAISDLMTRFGYKVTTEHCFEDAKVRIGRDMPYSIVVTDLQLDNGHSGWDLVAKALDVHPDCRVVAVSGHLPQDDLFSGRFPERFSKLPKPVDAEALAEKIGVQLIAPA</sequence>
<gene>
    <name evidence="12" type="ORF">LAL4801_03903</name>
</gene>
<dbReference type="SUPFAM" id="SSF55874">
    <property type="entry name" value="ATPase domain of HSP90 chaperone/DNA topoisomerase II/histidine kinase"/>
    <property type="match status" value="1"/>
</dbReference>
<evidence type="ECO:0000313" key="13">
    <source>
        <dbReference type="Proteomes" id="UP000048926"/>
    </source>
</evidence>
<dbReference type="Proteomes" id="UP000048926">
    <property type="component" value="Unassembled WGS sequence"/>
</dbReference>
<evidence type="ECO:0000313" key="12">
    <source>
        <dbReference type="EMBL" id="CTQ45451.1"/>
    </source>
</evidence>
<dbReference type="Gene3D" id="6.10.340.10">
    <property type="match status" value="1"/>
</dbReference>
<dbReference type="InterPro" id="IPR005467">
    <property type="entry name" value="His_kinase_dom"/>
</dbReference>
<protein>
    <recommendedName>
        <fullName evidence="3">histidine kinase</fullName>
        <ecNumber evidence="3">2.7.13.3</ecNumber>
    </recommendedName>
</protein>
<dbReference type="InterPro" id="IPR003594">
    <property type="entry name" value="HATPase_dom"/>
</dbReference>
<dbReference type="CDD" id="cd00082">
    <property type="entry name" value="HisKA"/>
    <property type="match status" value="1"/>
</dbReference>
<dbReference type="Pfam" id="PF02518">
    <property type="entry name" value="HATPase_c"/>
    <property type="match status" value="1"/>
</dbReference>
<evidence type="ECO:0000256" key="3">
    <source>
        <dbReference type="ARBA" id="ARBA00012438"/>
    </source>
</evidence>
<dbReference type="SMART" id="SM00448">
    <property type="entry name" value="REC"/>
    <property type="match status" value="1"/>
</dbReference>
<dbReference type="SMART" id="SM00304">
    <property type="entry name" value="HAMP"/>
    <property type="match status" value="1"/>
</dbReference>
<evidence type="ECO:0000256" key="2">
    <source>
        <dbReference type="ARBA" id="ARBA00004370"/>
    </source>
</evidence>
<dbReference type="SMART" id="SM00387">
    <property type="entry name" value="HATPase_c"/>
    <property type="match status" value="1"/>
</dbReference>
<dbReference type="PROSITE" id="PS50885">
    <property type="entry name" value="HAMP"/>
    <property type="match status" value="1"/>
</dbReference>
<dbReference type="Gene3D" id="3.40.50.2300">
    <property type="match status" value="1"/>
</dbReference>
<evidence type="ECO:0000256" key="7">
    <source>
        <dbReference type="PROSITE-ProRule" id="PRU00169"/>
    </source>
</evidence>
<keyword evidence="6" id="KW-0418">Kinase</keyword>
<dbReference type="PROSITE" id="PS50109">
    <property type="entry name" value="HIS_KIN"/>
    <property type="match status" value="1"/>
</dbReference>
<keyword evidence="4 7" id="KW-0597">Phosphoprotein</keyword>
<dbReference type="GO" id="GO:0016020">
    <property type="term" value="C:membrane"/>
    <property type="evidence" value="ECO:0007669"/>
    <property type="project" value="UniProtKB-SubCell"/>
</dbReference>
<name>A0A0M6Y8Y5_9HYPH</name>
<dbReference type="Pfam" id="PF00072">
    <property type="entry name" value="Response_reg"/>
    <property type="match status" value="1"/>
</dbReference>
<feature type="domain" description="Histidine kinase" evidence="9">
    <location>
        <begin position="495"/>
        <end position="702"/>
    </location>
</feature>
<dbReference type="STRING" id="187304.B0E33_03835"/>
<feature type="domain" description="HAMP" evidence="11">
    <location>
        <begin position="309"/>
        <end position="363"/>
    </location>
</feature>
<evidence type="ECO:0000256" key="4">
    <source>
        <dbReference type="ARBA" id="ARBA00022553"/>
    </source>
</evidence>